<reference evidence="1 2" key="1">
    <citation type="submission" date="2016-03" db="EMBL/GenBank/DDBJ databases">
        <authorList>
            <person name="Ploux O."/>
        </authorList>
    </citation>
    <scope>NUCLEOTIDE SEQUENCE [LARGE SCALE GENOMIC DNA]</scope>
    <source>
        <strain evidence="1 2">URUG2</strain>
    </source>
</reference>
<dbReference type="Proteomes" id="UP000225277">
    <property type="component" value="Unassembled WGS sequence"/>
</dbReference>
<dbReference type="AlphaFoldDB" id="A0A2D3UTH8"/>
<keyword evidence="2" id="KW-1185">Reference proteome</keyword>
<organism evidence="1 2">
    <name type="scientific">Ramularia collo-cygni</name>
    <dbReference type="NCBI Taxonomy" id="112498"/>
    <lineage>
        <taxon>Eukaryota</taxon>
        <taxon>Fungi</taxon>
        <taxon>Dikarya</taxon>
        <taxon>Ascomycota</taxon>
        <taxon>Pezizomycotina</taxon>
        <taxon>Dothideomycetes</taxon>
        <taxon>Dothideomycetidae</taxon>
        <taxon>Mycosphaerellales</taxon>
        <taxon>Mycosphaerellaceae</taxon>
        <taxon>Ramularia</taxon>
    </lineage>
</organism>
<evidence type="ECO:0000313" key="1">
    <source>
        <dbReference type="EMBL" id="CZT15137.1"/>
    </source>
</evidence>
<dbReference type="GeneID" id="35596346"/>
<proteinExistence type="predicted"/>
<accession>A0A2D3UTH8</accession>
<evidence type="ECO:0000313" key="2">
    <source>
        <dbReference type="Proteomes" id="UP000225277"/>
    </source>
</evidence>
<dbReference type="EMBL" id="FJUY01000001">
    <property type="protein sequence ID" value="CZT15137.1"/>
    <property type="molecule type" value="Genomic_DNA"/>
</dbReference>
<dbReference type="RefSeq" id="XP_023622034.1">
    <property type="nucleotide sequence ID" value="XM_023766266.1"/>
</dbReference>
<dbReference type="OrthoDB" id="3634987at2759"/>
<protein>
    <submittedName>
        <fullName evidence="1">Uncharacterized protein</fullName>
    </submittedName>
</protein>
<name>A0A2D3UTH8_9PEZI</name>
<sequence length="327" mass="36952">MDSLEANFPQWFPKTPSLQEIVPLFRRYGHRGFANDEVINPGNQMQCEQTYLDGLLLEQMLTIDDAEEPIDPEAAPVLLEVCDSLNELKEEVQRLKSHPELFSDDLTRKEFLQKSSDLSKQTTRVLDGHMDDVFEIVRLTSATAPRSASAKTAVTVAKREPWMTWCGLIGTPNPETYPVLKDFMAAHPEMILVGMQLIPHMGVLIAEHWRRQVEGIVTDIAQNYPEIDEQFPKVERMLSGTTVTSENKMALLKFTVPQPSALKSGHIFAFGPQDRVAKLARLLAVQQPNPSITNLGFPRAVMMGIFVNREEAKNYPHLTKQSLQMQK</sequence>
<gene>
    <name evidence="1" type="ORF">RCC_01029</name>
</gene>